<dbReference type="Gene3D" id="1.10.390.10">
    <property type="entry name" value="Neutral Protease Domain 2"/>
    <property type="match status" value="1"/>
</dbReference>
<feature type="domain" description="Peptidase M61 N-terminal" evidence="2">
    <location>
        <begin position="9"/>
        <end position="178"/>
    </location>
</feature>
<dbReference type="Proteomes" id="UP000824366">
    <property type="component" value="Chromosome"/>
</dbReference>
<dbReference type="SUPFAM" id="SSF55486">
    <property type="entry name" value="Metalloproteases ('zincins'), catalytic domain"/>
    <property type="match status" value="1"/>
</dbReference>
<reference evidence="3 4" key="1">
    <citation type="journal article" date="2021" name="Microbiol. Spectr.">
        <title>A Single Bacterium Capable of Oxidation and Reduction of Iron at Circumneutral pH.</title>
        <authorList>
            <person name="Kato S."/>
            <person name="Ohkuma M."/>
        </authorList>
    </citation>
    <scope>NUCLEOTIDE SEQUENCE [LARGE SCALE GENOMIC DNA]</scope>
    <source>
        <strain evidence="3 4">MIZ03</strain>
    </source>
</reference>
<dbReference type="InterPro" id="IPR024191">
    <property type="entry name" value="Peptidase_M61"/>
</dbReference>
<name>A0ABM7MIB8_9BURK</name>
<dbReference type="InterPro" id="IPR007963">
    <property type="entry name" value="Peptidase_M61_catalytic"/>
</dbReference>
<sequence>MSTAFTPLRYDICALDLHAHLFQVTLTLPHPTADQQLSLPVWIPGSYLVREFAKHLQHLHARQGKHAVALTQLDKCTWQVHCKASKPVVLTYEVYAFDHSVRTAWLDTQRGFFNGTSLCLRVHGQENSPHQLTLSDAGLPKDWHAATALTAQKVTKRGFGSYLAANYDELVDSPVELGPFWQGEFEAAGIPHRFIVSGAPPSFDGTRLLADTQRICETEIAFWHGQQPALAPHRHYLFMLNAIHDGYGGLEHRHSTALICRRADLPQTGQSANGTPSDGTTTLLGLISHEYFHTWNVKRLRPAEFACYNYAQENYTELLWFFEGFTSYFDDLLLRRAGLIDSPHYLKLLTKTINQVLQTPGRQVQSVAQASRDAWIKYYRQDENTANATVSYYTKGSLVALCLDLSLRQGGKTSLDAVMRSLWERCQGGPMKEQDLLDVLAELSGTSFEAQLQQWVHGTQDLPLKKLLQQHGIRYEEESASRAEQLGLKLHEHNGLHVKSVLRASAAEQAGFAAGDEWLGMELGSPKAPQGWRIHKQDDLALYLGQAPTFTALVARDQRLLRLQVTLPELARSVKLSIQNAAQAEAWLAPTKHQK</sequence>
<feature type="domain" description="Peptidase M61 catalytic" evidence="1">
    <location>
        <begin position="283"/>
        <end position="399"/>
    </location>
</feature>
<dbReference type="InterPro" id="IPR036034">
    <property type="entry name" value="PDZ_sf"/>
</dbReference>
<dbReference type="Pfam" id="PF17899">
    <property type="entry name" value="Peptidase_M61_N"/>
    <property type="match status" value="1"/>
</dbReference>
<gene>
    <name evidence="3" type="ORF">MIZ03_0892</name>
</gene>
<dbReference type="Gene3D" id="2.30.42.10">
    <property type="match status" value="1"/>
</dbReference>
<dbReference type="RefSeq" id="WP_223908821.1">
    <property type="nucleotide sequence ID" value="NZ_AP024238.1"/>
</dbReference>
<evidence type="ECO:0000259" key="1">
    <source>
        <dbReference type="Pfam" id="PF05299"/>
    </source>
</evidence>
<dbReference type="Gene3D" id="2.60.40.3650">
    <property type="match status" value="1"/>
</dbReference>
<dbReference type="Pfam" id="PF05299">
    <property type="entry name" value="Peptidase_M61"/>
    <property type="match status" value="1"/>
</dbReference>
<proteinExistence type="predicted"/>
<dbReference type="InterPro" id="IPR040756">
    <property type="entry name" value="Peptidase_M61_N"/>
</dbReference>
<evidence type="ECO:0000259" key="2">
    <source>
        <dbReference type="Pfam" id="PF17899"/>
    </source>
</evidence>
<evidence type="ECO:0008006" key="5">
    <source>
        <dbReference type="Google" id="ProtNLM"/>
    </source>
</evidence>
<dbReference type="EMBL" id="AP024238">
    <property type="protein sequence ID" value="BCO26012.1"/>
    <property type="molecule type" value="Genomic_DNA"/>
</dbReference>
<keyword evidence="4" id="KW-1185">Reference proteome</keyword>
<organism evidence="3 4">
    <name type="scientific">Rhodoferax lithotrophicus</name>
    <dbReference type="NCBI Taxonomy" id="2798804"/>
    <lineage>
        <taxon>Bacteria</taxon>
        <taxon>Pseudomonadati</taxon>
        <taxon>Pseudomonadota</taxon>
        <taxon>Betaproteobacteria</taxon>
        <taxon>Burkholderiales</taxon>
        <taxon>Comamonadaceae</taxon>
        <taxon>Rhodoferax</taxon>
    </lineage>
</organism>
<dbReference type="InterPro" id="IPR027268">
    <property type="entry name" value="Peptidase_M4/M1_CTD_sf"/>
</dbReference>
<accession>A0ABM7MIB8</accession>
<evidence type="ECO:0000313" key="4">
    <source>
        <dbReference type="Proteomes" id="UP000824366"/>
    </source>
</evidence>
<evidence type="ECO:0000313" key="3">
    <source>
        <dbReference type="EMBL" id="BCO26012.1"/>
    </source>
</evidence>
<protein>
    <recommendedName>
        <fullName evidence="5">Peptidase M61 domain protein</fullName>
    </recommendedName>
</protein>
<dbReference type="PIRSF" id="PIRSF016493">
    <property type="entry name" value="Glycyl_aminpptds"/>
    <property type="match status" value="1"/>
</dbReference>